<sequence>MKFSFESLKLTGKTYSKWTFVGSSHANVHMYLLKLAGFYGLEPSSPAQQYFFMAQRPAHVELWKYTYSQIGARCIGDPDPKLHEHFVRPGPDTLKILDRPEEMTSTSPKTVHKPVSNCNTMCWTLVGTEIEEKILRHLMRGCPKSREMAPSGCFGFIFGTLKWHKKSKISMDDVNHLSLQIINLARAVNDIREKLGDIPIIKAAVLQSLRLHAVKQTAAASAVVLKPQATDRSTQTFDISVVRKTESSTISYSLLKSSINGLGPIVTARSTKDASTSPMTPFHSKSSTVGTQTGRKARIRLETCEERILLFNIHTLFGKLAAEKFFFEMDKKYLASQITKYRVDHNITILNQMQMRTKLLSIVNFDRKIIEYAREQSVNEQADLSDVGSESNCQIIDQTAEDVYTFEETACPSNVDENSKDQLKGAQHRERRDRIKIYDDKWYILKLPKVVECMKNQNFVDEILNLYFDEESYDSKPYRMLRERLRKTGTQLELTKKYKQNGQHREQDEALDFSWVVVELYEVVKKKPFSNGEST</sequence>
<name>A0A915KD04_ROMCU</name>
<organism evidence="1 2">
    <name type="scientific">Romanomermis culicivorax</name>
    <name type="common">Nematode worm</name>
    <dbReference type="NCBI Taxonomy" id="13658"/>
    <lineage>
        <taxon>Eukaryota</taxon>
        <taxon>Metazoa</taxon>
        <taxon>Ecdysozoa</taxon>
        <taxon>Nematoda</taxon>
        <taxon>Enoplea</taxon>
        <taxon>Dorylaimia</taxon>
        <taxon>Mermithida</taxon>
        <taxon>Mermithoidea</taxon>
        <taxon>Mermithidae</taxon>
        <taxon>Romanomermis</taxon>
    </lineage>
</organism>
<dbReference type="Proteomes" id="UP000887565">
    <property type="component" value="Unplaced"/>
</dbReference>
<accession>A0A915KD04</accession>
<evidence type="ECO:0000313" key="1">
    <source>
        <dbReference type="Proteomes" id="UP000887565"/>
    </source>
</evidence>
<dbReference type="WBParaSite" id="nRc.2.0.1.t35956-RA">
    <property type="protein sequence ID" value="nRc.2.0.1.t35956-RA"/>
    <property type="gene ID" value="nRc.2.0.1.g35956"/>
</dbReference>
<proteinExistence type="predicted"/>
<protein>
    <submittedName>
        <fullName evidence="2">Uncharacterized protein</fullName>
    </submittedName>
</protein>
<keyword evidence="1" id="KW-1185">Reference proteome</keyword>
<evidence type="ECO:0000313" key="2">
    <source>
        <dbReference type="WBParaSite" id="nRc.2.0.1.t35956-RA"/>
    </source>
</evidence>
<dbReference type="AlphaFoldDB" id="A0A915KD04"/>
<reference evidence="2" key="1">
    <citation type="submission" date="2022-11" db="UniProtKB">
        <authorList>
            <consortium name="WormBaseParasite"/>
        </authorList>
    </citation>
    <scope>IDENTIFICATION</scope>
</reference>